<organism evidence="1">
    <name type="scientific">mine drainage metagenome</name>
    <dbReference type="NCBI Taxonomy" id="410659"/>
    <lineage>
        <taxon>unclassified sequences</taxon>
        <taxon>metagenomes</taxon>
        <taxon>ecological metagenomes</taxon>
    </lineage>
</organism>
<comment type="caution">
    <text evidence="1">The sequence shown here is derived from an EMBL/GenBank/DDBJ whole genome shotgun (WGS) entry which is preliminary data.</text>
</comment>
<proteinExistence type="predicted"/>
<gene>
    <name evidence="1" type="ORF">CARN7_2251</name>
</gene>
<evidence type="ECO:0000313" key="1">
    <source>
        <dbReference type="EMBL" id="CBI11422.1"/>
    </source>
</evidence>
<protein>
    <recommendedName>
        <fullName evidence="2">Transposase DDE domain-containing protein</fullName>
    </recommendedName>
</protein>
<sequence length="97" mass="10646">MAQFWATEAALGMAMLAYNLMSLFRQAVMKSGVHHTLATLHHKVFAVGTLWDSGADKISCDWLCRDDKGNGLKGYGLKLQLIQACIGSGMNEEDENL</sequence>
<dbReference type="EMBL" id="CABR01000144">
    <property type="protein sequence ID" value="CBI11422.1"/>
    <property type="molecule type" value="Genomic_DNA"/>
</dbReference>
<reference evidence="1" key="1">
    <citation type="submission" date="2009-10" db="EMBL/GenBank/DDBJ databases">
        <title>Diversity of trophic interactions inside an arsenic-rich microbial ecosystem.</title>
        <authorList>
            <person name="Bertin P.N."/>
            <person name="Heinrich-Salmeron A."/>
            <person name="Pelletier E."/>
            <person name="Goulhen-Chollet F."/>
            <person name="Arsene-Ploetze F."/>
            <person name="Gallien S."/>
            <person name="Calteau A."/>
            <person name="Vallenet D."/>
            <person name="Casiot C."/>
            <person name="Chane-Woon-Ming B."/>
            <person name="Giloteaux L."/>
            <person name="Barakat M."/>
            <person name="Bonnefoy V."/>
            <person name="Bruneel O."/>
            <person name="Chandler M."/>
            <person name="Cleiss J."/>
            <person name="Duran R."/>
            <person name="Elbaz-Poulichet F."/>
            <person name="Fonknechten N."/>
            <person name="Lauga B."/>
            <person name="Mornico D."/>
            <person name="Ortet P."/>
            <person name="Schaeffer C."/>
            <person name="Siguier P."/>
            <person name="Alexander Thil Smith A."/>
            <person name="Van Dorsselaer A."/>
            <person name="Weissenbach J."/>
            <person name="Medigue C."/>
            <person name="Le Paslier D."/>
        </authorList>
    </citation>
    <scope>NUCLEOTIDE SEQUENCE</scope>
</reference>
<evidence type="ECO:0008006" key="2">
    <source>
        <dbReference type="Google" id="ProtNLM"/>
    </source>
</evidence>
<accession>E6QVZ9</accession>
<dbReference type="AlphaFoldDB" id="E6QVZ9"/>
<name>E6QVZ9_9ZZZZ</name>